<dbReference type="Gene3D" id="3.40.50.720">
    <property type="entry name" value="NAD(P)-binding Rossmann-like Domain"/>
    <property type="match status" value="1"/>
</dbReference>
<dbReference type="PANTHER" id="PTHR48106">
    <property type="entry name" value="QUINONE OXIDOREDUCTASE PIG3-RELATED"/>
    <property type="match status" value="1"/>
</dbReference>
<gene>
    <name evidence="3" type="ORF">ACFQ1S_24225</name>
</gene>
<evidence type="ECO:0000256" key="1">
    <source>
        <dbReference type="ARBA" id="ARBA00022857"/>
    </source>
</evidence>
<dbReference type="Pfam" id="PF13602">
    <property type="entry name" value="ADH_zinc_N_2"/>
    <property type="match status" value="1"/>
</dbReference>
<name>A0ABW3MH76_9PSEU</name>
<reference evidence="4" key="1">
    <citation type="journal article" date="2019" name="Int. J. Syst. Evol. Microbiol.">
        <title>The Global Catalogue of Microorganisms (GCM) 10K type strain sequencing project: providing services to taxonomists for standard genome sequencing and annotation.</title>
        <authorList>
            <consortium name="The Broad Institute Genomics Platform"/>
            <consortium name="The Broad Institute Genome Sequencing Center for Infectious Disease"/>
            <person name="Wu L."/>
            <person name="Ma J."/>
        </authorList>
    </citation>
    <scope>NUCLEOTIDE SEQUENCE [LARGE SCALE GENOMIC DNA]</scope>
    <source>
        <strain evidence="4">JCM 31486</strain>
    </source>
</reference>
<keyword evidence="2" id="KW-0560">Oxidoreductase</keyword>
<keyword evidence="4" id="KW-1185">Reference proteome</keyword>
<proteinExistence type="predicted"/>
<dbReference type="PANTHER" id="PTHR48106:SF18">
    <property type="entry name" value="QUINONE OXIDOREDUCTASE PIG3"/>
    <property type="match status" value="1"/>
</dbReference>
<feature type="non-terminal residue" evidence="3">
    <location>
        <position position="1"/>
    </location>
</feature>
<keyword evidence="1" id="KW-0521">NADP</keyword>
<evidence type="ECO:0000256" key="2">
    <source>
        <dbReference type="ARBA" id="ARBA00023002"/>
    </source>
</evidence>
<evidence type="ECO:0000313" key="4">
    <source>
        <dbReference type="Proteomes" id="UP001597045"/>
    </source>
</evidence>
<organism evidence="3 4">
    <name type="scientific">Kibdelosporangium lantanae</name>
    <dbReference type="NCBI Taxonomy" id="1497396"/>
    <lineage>
        <taxon>Bacteria</taxon>
        <taxon>Bacillati</taxon>
        <taxon>Actinomycetota</taxon>
        <taxon>Actinomycetes</taxon>
        <taxon>Pseudonocardiales</taxon>
        <taxon>Pseudonocardiaceae</taxon>
        <taxon>Kibdelosporangium</taxon>
    </lineage>
</organism>
<evidence type="ECO:0000313" key="3">
    <source>
        <dbReference type="EMBL" id="MFD1048415.1"/>
    </source>
</evidence>
<comment type="caution">
    <text evidence="3">The sequence shown here is derived from an EMBL/GenBank/DDBJ whole genome shotgun (WGS) entry which is preliminary data.</text>
</comment>
<protein>
    <submittedName>
        <fullName evidence="3">Zinc-binding dehydrogenase</fullName>
    </submittedName>
</protein>
<sequence length="103" mass="11285">SVQATGLESLRPLGRLVSYNATGAPVDVNELRFHGRTVVGFAMPHFVAGRPDVYKRQQTELWDLCLTGSLRPAIHGTFPLDQAAEAHRLLLARENLGKVVLVP</sequence>
<accession>A0ABW3MH76</accession>
<dbReference type="Proteomes" id="UP001597045">
    <property type="component" value="Unassembled WGS sequence"/>
</dbReference>
<dbReference type="EMBL" id="JBHTIS010001582">
    <property type="protein sequence ID" value="MFD1048415.1"/>
    <property type="molecule type" value="Genomic_DNA"/>
</dbReference>
<dbReference type="Gene3D" id="3.90.180.10">
    <property type="entry name" value="Medium-chain alcohol dehydrogenases, catalytic domain"/>
    <property type="match status" value="1"/>
</dbReference>